<keyword evidence="8" id="KW-0496">Mitochondrion</keyword>
<dbReference type="Proteomes" id="UP000700334">
    <property type="component" value="Unassembled WGS sequence"/>
</dbReference>
<evidence type="ECO:0000256" key="6">
    <source>
        <dbReference type="ARBA" id="ARBA00022737"/>
    </source>
</evidence>
<evidence type="ECO:0000256" key="7">
    <source>
        <dbReference type="ARBA" id="ARBA00022982"/>
    </source>
</evidence>
<dbReference type="PANTHER" id="PTHR13344:SF0">
    <property type="entry name" value="NADH DEHYDROGENASE [UBIQUINONE] 1 ALPHA SUBCOMPLEX SUBUNIT 8"/>
    <property type="match status" value="1"/>
</dbReference>
<feature type="region of interest" description="Disordered" evidence="10">
    <location>
        <begin position="134"/>
        <end position="166"/>
    </location>
</feature>
<comment type="function">
    <text evidence="1">Accessory subunit of the mitochondrial membrane respiratory chain NADH dehydrogenase (Complex I), that is believed not to be involved in catalysis. Complex I functions in the transfer of electrons from NADH to the respiratory chain. The immediate electron acceptor for the enzyme is believed to be ubiquinone.</text>
</comment>
<dbReference type="PANTHER" id="PTHR13344">
    <property type="entry name" value="NADH-UBIQUINONE OXIDOREDUCTASE"/>
    <property type="match status" value="1"/>
</dbReference>
<keyword evidence="4" id="KW-0813">Transport</keyword>
<dbReference type="InterPro" id="IPR016680">
    <property type="entry name" value="NDUFA8"/>
</dbReference>
<evidence type="ECO:0000313" key="11">
    <source>
        <dbReference type="EMBL" id="KAG8523624.1"/>
    </source>
</evidence>
<proteinExistence type="inferred from homology"/>
<comment type="caution">
    <text evidence="11">The sequence shown here is derived from an EMBL/GenBank/DDBJ whole genome shotgun (WGS) entry which is preliminary data.</text>
</comment>
<evidence type="ECO:0000256" key="5">
    <source>
        <dbReference type="ARBA" id="ARBA00022660"/>
    </source>
</evidence>
<feature type="compositionally biased region" description="Basic and acidic residues" evidence="10">
    <location>
        <begin position="153"/>
        <end position="166"/>
    </location>
</feature>
<feature type="compositionally biased region" description="Basic and acidic residues" evidence="10">
    <location>
        <begin position="134"/>
        <end position="144"/>
    </location>
</feature>
<evidence type="ECO:0000256" key="2">
    <source>
        <dbReference type="ARBA" id="ARBA00004173"/>
    </source>
</evidence>
<evidence type="ECO:0000256" key="8">
    <source>
        <dbReference type="ARBA" id="ARBA00023128"/>
    </source>
</evidence>
<comment type="similarity">
    <text evidence="3">Belongs to the complex I NDUFA8 subunit family.</text>
</comment>
<feature type="non-terminal residue" evidence="11">
    <location>
        <position position="1"/>
    </location>
</feature>
<keyword evidence="9" id="KW-1015">Disulfide bond</keyword>
<evidence type="ECO:0000256" key="4">
    <source>
        <dbReference type="ARBA" id="ARBA00022448"/>
    </source>
</evidence>
<keyword evidence="6" id="KW-0677">Repeat</keyword>
<accession>A0A8J6BL26</accession>
<protein>
    <submittedName>
        <fullName evidence="11">NADH dehydrogenase [ubiquinone] 1 alpha subcomplex subunit 8</fullName>
    </submittedName>
</protein>
<evidence type="ECO:0000256" key="1">
    <source>
        <dbReference type="ARBA" id="ARBA00003195"/>
    </source>
</evidence>
<evidence type="ECO:0000256" key="10">
    <source>
        <dbReference type="SAM" id="MobiDB-lite"/>
    </source>
</evidence>
<dbReference type="GO" id="GO:0006120">
    <property type="term" value="P:mitochondrial electron transport, NADH to ubiquinone"/>
    <property type="evidence" value="ECO:0007669"/>
    <property type="project" value="InterPro"/>
</dbReference>
<keyword evidence="7" id="KW-0249">Electron transport</keyword>
<evidence type="ECO:0000256" key="9">
    <source>
        <dbReference type="ARBA" id="ARBA00023157"/>
    </source>
</evidence>
<evidence type="ECO:0000256" key="3">
    <source>
        <dbReference type="ARBA" id="ARBA00010705"/>
    </source>
</evidence>
<keyword evidence="12" id="KW-1185">Reference proteome</keyword>
<dbReference type="GO" id="GO:0005739">
    <property type="term" value="C:mitochondrion"/>
    <property type="evidence" value="ECO:0007669"/>
    <property type="project" value="UniProtKB-SubCell"/>
</dbReference>
<evidence type="ECO:0000313" key="12">
    <source>
        <dbReference type="Proteomes" id="UP000700334"/>
    </source>
</evidence>
<dbReference type="AlphaFoldDB" id="A0A8J6BL26"/>
<dbReference type="EMBL" id="JAGFMF010011406">
    <property type="protein sequence ID" value="KAG8523624.1"/>
    <property type="molecule type" value="Genomic_DNA"/>
</dbReference>
<name>A0A8J6BL26_GALPY</name>
<sequence>SSRPGKMVVNALFHGAGGGAGFMPSCPGQWSWQSTLEDLKVQEVEVNCSVVKAVGCHYDTQCGKPNKEFMFCFCGERSKIVLRGRHIKLHCVEPFTNSWNGFDYSAPTLFQLQTASLSTVCWIAGHVKPDLGDQVTKVKTDKPLPENPNYLRPRPEPSLENRRRSE</sequence>
<gene>
    <name evidence="11" type="ORF">J0S82_012236</name>
</gene>
<organism evidence="11 12">
    <name type="scientific">Galemys pyrenaicus</name>
    <name type="common">Iberian desman</name>
    <name type="synonym">Pyrenean desman</name>
    <dbReference type="NCBI Taxonomy" id="202257"/>
    <lineage>
        <taxon>Eukaryota</taxon>
        <taxon>Metazoa</taxon>
        <taxon>Chordata</taxon>
        <taxon>Craniata</taxon>
        <taxon>Vertebrata</taxon>
        <taxon>Euteleostomi</taxon>
        <taxon>Mammalia</taxon>
        <taxon>Eutheria</taxon>
        <taxon>Laurasiatheria</taxon>
        <taxon>Eulipotyphla</taxon>
        <taxon>Talpidae</taxon>
        <taxon>Galemys</taxon>
    </lineage>
</organism>
<comment type="subcellular location">
    <subcellularLocation>
        <location evidence="2">Mitochondrion</location>
    </subcellularLocation>
</comment>
<reference evidence="11" key="1">
    <citation type="journal article" date="2021" name="Evol. Appl.">
        <title>The genome of the Pyrenean desman and the effects of bottlenecks and inbreeding on the genomic landscape of an endangered species.</title>
        <authorList>
            <person name="Escoda L."/>
            <person name="Castresana J."/>
        </authorList>
    </citation>
    <scope>NUCLEOTIDE SEQUENCE</scope>
    <source>
        <strain evidence="11">IBE-C5619</strain>
    </source>
</reference>
<keyword evidence="5" id="KW-0679">Respiratory chain</keyword>
<dbReference type="OrthoDB" id="276296at2759"/>